<protein>
    <submittedName>
        <fullName evidence="1">Uncharacterized protein</fullName>
    </submittedName>
</protein>
<gene>
    <name evidence="1" type="ORF">B296_00027583</name>
</gene>
<comment type="caution">
    <text evidence="1">The sequence shown here is derived from an EMBL/GenBank/DDBJ whole genome shotgun (WGS) entry which is preliminary data.</text>
</comment>
<accession>A0A426ZD25</accession>
<evidence type="ECO:0000313" key="2">
    <source>
        <dbReference type="Proteomes" id="UP000287651"/>
    </source>
</evidence>
<organism evidence="1 2">
    <name type="scientific">Ensete ventricosum</name>
    <name type="common">Abyssinian banana</name>
    <name type="synonym">Musa ensete</name>
    <dbReference type="NCBI Taxonomy" id="4639"/>
    <lineage>
        <taxon>Eukaryota</taxon>
        <taxon>Viridiplantae</taxon>
        <taxon>Streptophyta</taxon>
        <taxon>Embryophyta</taxon>
        <taxon>Tracheophyta</taxon>
        <taxon>Spermatophyta</taxon>
        <taxon>Magnoliopsida</taxon>
        <taxon>Liliopsida</taxon>
        <taxon>Zingiberales</taxon>
        <taxon>Musaceae</taxon>
        <taxon>Ensete</taxon>
    </lineage>
</organism>
<sequence>MGLAAPLLAPSGEATYHENCPGCKQDQRNRLHPGIPYREFFYVWIVALCSGTTHHGSTAPRNPFPFRLSTDRNLNFFVLYAYARKLMPQKSAEKSIKL</sequence>
<evidence type="ECO:0000313" key="1">
    <source>
        <dbReference type="EMBL" id="RRT61859.1"/>
    </source>
</evidence>
<dbReference type="EMBL" id="AMZH03007217">
    <property type="protein sequence ID" value="RRT61859.1"/>
    <property type="molecule type" value="Genomic_DNA"/>
</dbReference>
<reference evidence="1 2" key="1">
    <citation type="journal article" date="2014" name="Agronomy (Basel)">
        <title>A Draft Genome Sequence for Ensete ventricosum, the Drought-Tolerant Tree Against Hunger.</title>
        <authorList>
            <person name="Harrison J."/>
            <person name="Moore K.A."/>
            <person name="Paszkiewicz K."/>
            <person name="Jones T."/>
            <person name="Grant M."/>
            <person name="Ambacheew D."/>
            <person name="Muzemil S."/>
            <person name="Studholme D.J."/>
        </authorList>
    </citation>
    <scope>NUCLEOTIDE SEQUENCE [LARGE SCALE GENOMIC DNA]</scope>
</reference>
<dbReference type="AlphaFoldDB" id="A0A426ZD25"/>
<name>A0A426ZD25_ENSVE</name>
<proteinExistence type="predicted"/>
<dbReference type="Proteomes" id="UP000287651">
    <property type="component" value="Unassembled WGS sequence"/>
</dbReference>